<dbReference type="InterPro" id="IPR002734">
    <property type="entry name" value="RibDG_C"/>
</dbReference>
<gene>
    <name evidence="2" type="ORF">KSB_47100</name>
</gene>
<evidence type="ECO:0000259" key="1">
    <source>
        <dbReference type="Pfam" id="PF01872"/>
    </source>
</evidence>
<comment type="caution">
    <text evidence="2">The sequence shown here is derived from an EMBL/GenBank/DDBJ whole genome shotgun (WGS) entry which is preliminary data.</text>
</comment>
<sequence length="120" mass="13337">MRKLIVLSFITVDGVIQAPGGPLEDTSGGFPYGGWQAPYLEEVLDKVLDEELRDPFDLLLGRKTFGIFASYWPSHAEQGPGPGINDATKYVVSKTLTSHEWKKSVFLKGEVAEEVRKLKQ</sequence>
<dbReference type="Pfam" id="PF01872">
    <property type="entry name" value="RibD_C"/>
    <property type="match status" value="1"/>
</dbReference>
<reference evidence="2 3" key="1">
    <citation type="journal article" date="2021" name="Int. J. Syst. Evol. Microbiol.">
        <title>Reticulibacter mediterranei gen. nov., sp. nov., within the new family Reticulibacteraceae fam. nov., and Ktedonospora formicarum gen. nov., sp. nov., Ktedonobacter robiniae sp. nov., Dictyobacter formicarum sp. nov. and Dictyobacter arantiisoli sp. nov., belonging to the class Ktedonobacteria.</title>
        <authorList>
            <person name="Yabe S."/>
            <person name="Zheng Y."/>
            <person name="Wang C.M."/>
            <person name="Sakai Y."/>
            <person name="Abe K."/>
            <person name="Yokota A."/>
            <person name="Donadio S."/>
            <person name="Cavaletti L."/>
            <person name="Monciardini P."/>
        </authorList>
    </citation>
    <scope>NUCLEOTIDE SEQUENCE [LARGE SCALE GENOMIC DNA]</scope>
    <source>
        <strain evidence="2 3">SOSP1-30</strain>
    </source>
</reference>
<evidence type="ECO:0000313" key="2">
    <source>
        <dbReference type="EMBL" id="GHO56235.1"/>
    </source>
</evidence>
<protein>
    <recommendedName>
        <fullName evidence="1">Bacterial bifunctional deaminase-reductase C-terminal domain-containing protein</fullName>
    </recommendedName>
</protein>
<dbReference type="Proteomes" id="UP000654345">
    <property type="component" value="Unassembled WGS sequence"/>
</dbReference>
<organism evidence="2 3">
    <name type="scientific">Ktedonobacter robiniae</name>
    <dbReference type="NCBI Taxonomy" id="2778365"/>
    <lineage>
        <taxon>Bacteria</taxon>
        <taxon>Bacillati</taxon>
        <taxon>Chloroflexota</taxon>
        <taxon>Ktedonobacteria</taxon>
        <taxon>Ktedonobacterales</taxon>
        <taxon>Ktedonobacteraceae</taxon>
        <taxon>Ktedonobacter</taxon>
    </lineage>
</organism>
<proteinExistence type="predicted"/>
<dbReference type="SUPFAM" id="SSF53597">
    <property type="entry name" value="Dihydrofolate reductase-like"/>
    <property type="match status" value="1"/>
</dbReference>
<evidence type="ECO:0000313" key="3">
    <source>
        <dbReference type="Proteomes" id="UP000654345"/>
    </source>
</evidence>
<name>A0ABQ3UU99_9CHLR</name>
<dbReference type="InterPro" id="IPR024072">
    <property type="entry name" value="DHFR-like_dom_sf"/>
</dbReference>
<feature type="domain" description="Bacterial bifunctional deaminase-reductase C-terminal" evidence="1">
    <location>
        <begin position="2"/>
        <end position="100"/>
    </location>
</feature>
<dbReference type="Gene3D" id="3.40.430.10">
    <property type="entry name" value="Dihydrofolate Reductase, subunit A"/>
    <property type="match status" value="1"/>
</dbReference>
<keyword evidence="3" id="KW-1185">Reference proteome</keyword>
<dbReference type="EMBL" id="BNJG01000002">
    <property type="protein sequence ID" value="GHO56235.1"/>
    <property type="molecule type" value="Genomic_DNA"/>
</dbReference>
<accession>A0ABQ3UU99</accession>